<keyword evidence="1" id="KW-0812">Transmembrane</keyword>
<keyword evidence="1" id="KW-0472">Membrane</keyword>
<proteinExistence type="predicted"/>
<sequence>MYKIIIFSIITCLLSFVTTFISMYAFSSETSAACMNCSYLKDVSFFSLLLLVIIPITIYTLTKLTNNKKIFCVITSIIFMFFTFLNNYSLFEDRVASWSSYSVEDALLATAFQSYLYILGGGILTFYLYYKFYKISFHIKKQPGE</sequence>
<feature type="transmembrane region" description="Helical" evidence="1">
    <location>
        <begin position="111"/>
        <end position="130"/>
    </location>
</feature>
<evidence type="ECO:0000256" key="1">
    <source>
        <dbReference type="SAM" id="Phobius"/>
    </source>
</evidence>
<name>A0A6N4XMI9_9FLAO</name>
<dbReference type="EMBL" id="CACVBY010000022">
    <property type="protein sequence ID" value="CAA7386997.1"/>
    <property type="molecule type" value="Genomic_DNA"/>
</dbReference>
<accession>A0A6N4XMI9</accession>
<evidence type="ECO:0000313" key="2">
    <source>
        <dbReference type="EMBL" id="CAA7386997.1"/>
    </source>
</evidence>
<keyword evidence="3" id="KW-1185">Reference proteome</keyword>
<dbReference type="AlphaFoldDB" id="A0A6N4XMI9"/>
<dbReference type="Proteomes" id="UP000445309">
    <property type="component" value="Unassembled WGS sequence"/>
</dbReference>
<gene>
    <name evidence="2" type="ORF">CHRY9393_01298</name>
</gene>
<feature type="transmembrane region" description="Helical" evidence="1">
    <location>
        <begin position="70"/>
        <end position="91"/>
    </location>
</feature>
<organism evidence="2 3">
    <name type="scientific">Chryseobacterium fistulae</name>
    <dbReference type="NCBI Taxonomy" id="2675058"/>
    <lineage>
        <taxon>Bacteria</taxon>
        <taxon>Pseudomonadati</taxon>
        <taxon>Bacteroidota</taxon>
        <taxon>Flavobacteriia</taxon>
        <taxon>Flavobacteriales</taxon>
        <taxon>Weeksellaceae</taxon>
        <taxon>Chryseobacterium group</taxon>
        <taxon>Chryseobacterium</taxon>
    </lineage>
</organism>
<protein>
    <submittedName>
        <fullName evidence="2">Uncharacterized protein</fullName>
    </submittedName>
</protein>
<evidence type="ECO:0000313" key="3">
    <source>
        <dbReference type="Proteomes" id="UP000445309"/>
    </source>
</evidence>
<keyword evidence="1" id="KW-1133">Transmembrane helix</keyword>
<reference evidence="2 3" key="1">
    <citation type="submission" date="2020-01" db="EMBL/GenBank/DDBJ databases">
        <authorList>
            <person name="Rodrigo-Torres L."/>
            <person name="Arahal R. D."/>
            <person name="Lucena T."/>
        </authorList>
    </citation>
    <scope>NUCLEOTIDE SEQUENCE [LARGE SCALE GENOMIC DNA]</scope>
    <source>
        <strain evidence="2 3">CECT 9393</strain>
    </source>
</reference>
<feature type="transmembrane region" description="Helical" evidence="1">
    <location>
        <begin position="43"/>
        <end position="61"/>
    </location>
</feature>